<feature type="repeat" description="ANK" evidence="3">
    <location>
        <begin position="1762"/>
        <end position="1794"/>
    </location>
</feature>
<feature type="repeat" description="ANK" evidence="3">
    <location>
        <begin position="2324"/>
        <end position="2352"/>
    </location>
</feature>
<feature type="repeat" description="ANK" evidence="3">
    <location>
        <begin position="1861"/>
        <end position="1893"/>
    </location>
</feature>
<evidence type="ECO:0000313" key="5">
    <source>
        <dbReference type="Proteomes" id="UP001168821"/>
    </source>
</evidence>
<feature type="repeat" description="ANK" evidence="3">
    <location>
        <begin position="1828"/>
        <end position="1860"/>
    </location>
</feature>
<reference evidence="4" key="1">
    <citation type="journal article" date="2023" name="G3 (Bethesda)">
        <title>Whole genome assemblies of Zophobas morio and Tenebrio molitor.</title>
        <authorList>
            <person name="Kaur S."/>
            <person name="Stinson S.A."/>
            <person name="diCenzo G.C."/>
        </authorList>
    </citation>
    <scope>NUCLEOTIDE SEQUENCE</scope>
    <source>
        <strain evidence="4">QUZm001</strain>
    </source>
</reference>
<feature type="repeat" description="ANK" evidence="3">
    <location>
        <begin position="2091"/>
        <end position="2123"/>
    </location>
</feature>
<gene>
    <name evidence="4" type="ORF">Zmor_007693</name>
</gene>
<feature type="repeat" description="ANK" evidence="3">
    <location>
        <begin position="1531"/>
        <end position="1563"/>
    </location>
</feature>
<feature type="repeat" description="ANK" evidence="3">
    <location>
        <begin position="1894"/>
        <end position="1926"/>
    </location>
</feature>
<feature type="repeat" description="ANK" evidence="3">
    <location>
        <begin position="1729"/>
        <end position="1761"/>
    </location>
</feature>
<feature type="repeat" description="ANK" evidence="3">
    <location>
        <begin position="1663"/>
        <end position="1695"/>
    </location>
</feature>
<feature type="repeat" description="ANK" evidence="3">
    <location>
        <begin position="1234"/>
        <end position="1266"/>
    </location>
</feature>
<comment type="caution">
    <text evidence="4">The sequence shown here is derived from an EMBL/GenBank/DDBJ whole genome shotgun (WGS) entry which is preliminary data.</text>
</comment>
<feature type="repeat" description="ANK" evidence="3">
    <location>
        <begin position="1696"/>
        <end position="1728"/>
    </location>
</feature>
<dbReference type="Gene3D" id="3.40.50.300">
    <property type="entry name" value="P-loop containing nucleotide triphosphate hydrolases"/>
    <property type="match status" value="1"/>
</dbReference>
<feature type="repeat" description="ANK" evidence="3">
    <location>
        <begin position="1201"/>
        <end position="1233"/>
    </location>
</feature>
<feature type="repeat" description="ANK" evidence="3">
    <location>
        <begin position="2192"/>
        <end position="2224"/>
    </location>
</feature>
<feature type="repeat" description="ANK" evidence="3">
    <location>
        <begin position="1960"/>
        <end position="1992"/>
    </location>
</feature>
<feature type="repeat" description="ANK" evidence="3">
    <location>
        <begin position="1927"/>
        <end position="1959"/>
    </location>
</feature>
<keyword evidence="1" id="KW-0677">Repeat</keyword>
<accession>A0AA38IZN5</accession>
<evidence type="ECO:0000256" key="3">
    <source>
        <dbReference type="PROSITE-ProRule" id="PRU00023"/>
    </source>
</evidence>
<dbReference type="EMBL" id="JALNTZ010000002">
    <property type="protein sequence ID" value="KAJ3663431.1"/>
    <property type="molecule type" value="Genomic_DNA"/>
</dbReference>
<dbReference type="InterPro" id="IPR002110">
    <property type="entry name" value="Ankyrin_rpt"/>
</dbReference>
<evidence type="ECO:0000256" key="2">
    <source>
        <dbReference type="ARBA" id="ARBA00023043"/>
    </source>
</evidence>
<feature type="repeat" description="ANK" evidence="3">
    <location>
        <begin position="1498"/>
        <end position="1530"/>
    </location>
</feature>
<feature type="repeat" description="ANK" evidence="3">
    <location>
        <begin position="1993"/>
        <end position="2025"/>
    </location>
</feature>
<dbReference type="PRINTS" id="PR01415">
    <property type="entry name" value="ANKYRIN"/>
</dbReference>
<name>A0AA38IZN5_9CUCU</name>
<dbReference type="SMART" id="SM00248">
    <property type="entry name" value="ANK"/>
    <property type="match status" value="37"/>
</dbReference>
<feature type="repeat" description="ANK" evidence="3">
    <location>
        <begin position="1630"/>
        <end position="1662"/>
    </location>
</feature>
<feature type="repeat" description="ANK" evidence="3">
    <location>
        <begin position="1300"/>
        <end position="1332"/>
    </location>
</feature>
<feature type="repeat" description="ANK" evidence="3">
    <location>
        <begin position="1564"/>
        <end position="1596"/>
    </location>
</feature>
<protein>
    <submittedName>
        <fullName evidence="4">Uncharacterized protein</fullName>
    </submittedName>
</protein>
<feature type="repeat" description="ANK" evidence="3">
    <location>
        <begin position="2258"/>
        <end position="2290"/>
    </location>
</feature>
<feature type="repeat" description="ANK" evidence="3">
    <location>
        <begin position="1399"/>
        <end position="1431"/>
    </location>
</feature>
<dbReference type="InterPro" id="IPR027417">
    <property type="entry name" value="P-loop_NTPase"/>
</dbReference>
<feature type="repeat" description="ANK" evidence="3">
    <location>
        <begin position="1135"/>
        <end position="1167"/>
    </location>
</feature>
<keyword evidence="2 3" id="KW-0040">ANK repeat</keyword>
<feature type="repeat" description="ANK" evidence="3">
    <location>
        <begin position="1333"/>
        <end position="1365"/>
    </location>
</feature>
<feature type="repeat" description="ANK" evidence="3">
    <location>
        <begin position="2291"/>
        <end position="2323"/>
    </location>
</feature>
<dbReference type="Pfam" id="PF00023">
    <property type="entry name" value="Ank"/>
    <property type="match status" value="3"/>
</dbReference>
<feature type="repeat" description="ANK" evidence="3">
    <location>
        <begin position="1267"/>
        <end position="1299"/>
    </location>
</feature>
<dbReference type="PANTHER" id="PTHR24171:SF10">
    <property type="entry name" value="ANKYRIN REPEAT DOMAIN-CONTAINING PROTEIN 29-LIKE"/>
    <property type="match status" value="1"/>
</dbReference>
<feature type="repeat" description="ANK" evidence="3">
    <location>
        <begin position="2357"/>
        <end position="2389"/>
    </location>
</feature>
<dbReference type="Proteomes" id="UP001168821">
    <property type="component" value="Unassembled WGS sequence"/>
</dbReference>
<proteinExistence type="predicted"/>
<dbReference type="Gene3D" id="1.25.40.20">
    <property type="entry name" value="Ankyrin repeat-containing domain"/>
    <property type="match status" value="8"/>
</dbReference>
<feature type="repeat" description="ANK" evidence="3">
    <location>
        <begin position="1432"/>
        <end position="1464"/>
    </location>
</feature>
<feature type="repeat" description="ANK" evidence="3">
    <location>
        <begin position="1597"/>
        <end position="1629"/>
    </location>
</feature>
<feature type="repeat" description="ANK" evidence="3">
    <location>
        <begin position="1168"/>
        <end position="1200"/>
    </location>
</feature>
<dbReference type="SUPFAM" id="SSF48403">
    <property type="entry name" value="Ankyrin repeat"/>
    <property type="match status" value="4"/>
</dbReference>
<dbReference type="InterPro" id="IPR036770">
    <property type="entry name" value="Ankyrin_rpt-contain_sf"/>
</dbReference>
<evidence type="ECO:0000313" key="4">
    <source>
        <dbReference type="EMBL" id="KAJ3663431.1"/>
    </source>
</evidence>
<feature type="repeat" description="ANK" evidence="3">
    <location>
        <begin position="1795"/>
        <end position="1827"/>
    </location>
</feature>
<evidence type="ECO:0000256" key="1">
    <source>
        <dbReference type="ARBA" id="ARBA00022737"/>
    </source>
</evidence>
<dbReference type="Pfam" id="PF12796">
    <property type="entry name" value="Ank_2"/>
    <property type="match status" value="10"/>
</dbReference>
<dbReference type="Pfam" id="PF13637">
    <property type="entry name" value="Ank_4"/>
    <property type="match status" value="4"/>
</dbReference>
<organism evidence="4 5">
    <name type="scientific">Zophobas morio</name>
    <dbReference type="NCBI Taxonomy" id="2755281"/>
    <lineage>
        <taxon>Eukaryota</taxon>
        <taxon>Metazoa</taxon>
        <taxon>Ecdysozoa</taxon>
        <taxon>Arthropoda</taxon>
        <taxon>Hexapoda</taxon>
        <taxon>Insecta</taxon>
        <taxon>Pterygota</taxon>
        <taxon>Neoptera</taxon>
        <taxon>Endopterygota</taxon>
        <taxon>Coleoptera</taxon>
        <taxon>Polyphaga</taxon>
        <taxon>Cucujiformia</taxon>
        <taxon>Tenebrionidae</taxon>
        <taxon>Zophobas</taxon>
    </lineage>
</organism>
<dbReference type="PROSITE" id="PS50088">
    <property type="entry name" value="ANK_REPEAT"/>
    <property type="match status" value="35"/>
</dbReference>
<feature type="repeat" description="ANK" evidence="3">
    <location>
        <begin position="2026"/>
        <end position="2058"/>
    </location>
</feature>
<feature type="repeat" description="ANK" evidence="3">
    <location>
        <begin position="1366"/>
        <end position="1398"/>
    </location>
</feature>
<feature type="repeat" description="ANK" evidence="3">
    <location>
        <begin position="2225"/>
        <end position="2257"/>
    </location>
</feature>
<sequence length="2415" mass="272329">MKKSETFKKRSGTTDKGKDYENITIANIVLQMVSDDKINNFQISSNDNNFGAFDDVVVKIESDENIEVKAIQLKHSDRKILSVEHLKSEKGDFSLKKYFESYLKLKNAVQEFIIYTNRPFTDVSHDAKFQLPGQNFYVRPVKMYNLPFNFEISKKVNYIYKFEIVEDAWTAEHFSEIQEYQSFFKKFSLYTNQENFDALRLSTIEMFRTTYSSSENAFDQYYKIISEWNMREGTKETLNKKWMQRAIGLQLLAPHIEPLSCGLVNDKMKIFRDAVSMFTITLIDKNSCENAKQLWGEIGKEKIDIKEINRIRINYQLSVDYIHGNAVENLNPKLLTQLLWLMNKCPLIIHENQDLEKAIQLCENDKFIVLSDGINEEWMEMYPLFKNLSNIKSKRECYDTLLRNFTVSIQGKEELNLMTAFGNNEESLDNVTTSDLMGMLNGPWSIDGKQEILSEPYIERHLSQNCIDIKYLDQVRENTIIILYYAGNFEEVKDKFYKYKIINVDLPKTEQSVGDENVTQSAVGNENKFTDQSGKSDSRKKMYICNNKLTETKLQKIYADNSKTHTFHYFEFANNGHLKWIQSKGDMSDLENYKSSNEHLTQESAVFSQFSNKINLITSDPGMGKSELMKSFKNKCPPEYWTVVITSKDVNSFLKSFSSSKTLNYLSLFQQFINKKYSSLKKLEKSFFELCLKQNHVLYVWDAIDEILSEYLHVALDIITQLSTKGFVQWITSRQHLQTLLEKKFNVLSYSLTQFSGKQQENYIKQRLNASNSAGEIETTIQKIKSTFVIIEHVDILGIPLQIFMLTELFRQNNEKYLQLLDNRFLLTDLYHSFIDEKFNIFYEHKIDYDLKNPHQANKIRQEKQKMLKHYEIFALKLVYPDFVLEQLNINYQKSVQKFSNNNYESIGIITELKNNVPHFLHGSFAEYLAGTYLSKNTRDIPVDVFFDQKYNNVRFFFDMLSGETSPAHVAVLYKNFDLLKSYDDKILACKDKGGRSALHLICSWGQRHPRVEISHESNGYNVELTPSLNGKPESKEYLDAVMYLQSKNNNSEHDSLLGLTPLLYARKCESLAAELQLLQEIEKNSILFQSYSSNDKINILYYSALLGYDNVVKLFGNEKFCISHGEINFVTMANQYTLLFLACVLGHKQIVQFLVKSGAEIDRADNHGFTPLYVASELGYEETVKYLVKSGAEINGCTKDGRTPFYAACYSGHTNIVEYLHQSGADINCADVDGHTPLRTASFSGHQKTVEYLVESGVEINRADNEGFTPLYRASQNGHEETVKCLVKSGAEINRCAKDGRTPLCAACESGHKNIAEYLHLSGADINCADVHGYTPLHTASFSGHQKTVEYLVESGVQINRADNEGFTPLYLASENGHEETVKYLVKSGAEINRCTKNGRTPLYAACRNGHKNIAEYLHLSGADLNCANVGGDTPLRMASFNGHQKIVEYLVESDVEINRADNEGFTPLYLASQNGHEETVKYLVKSGAEVNRSAKNGRTPLYAACRNGHKNIAEYLHLSGADINCADVHGYTPLHTASFSGHQKTVEYLVESGVEINRADNEGFTPLYLASENGHEETVKYLVKSGAEINRCTKNGRTPLYAACRNGHKNIAEYLHLSGADLNCANVGGDTPLRMASFNGHQKIVEYLVESDVEINRADNEDFTPLYVASGYGHEDTVIYLVKSGAEINRSAKNGRTPLHAACYSGNKIIVEYLHLSGADINCSDVDGYTPLCTASLSGHQKTVEYLVESGVEINRADNEGFTPLYVASGYGHEETVIYLVKSGAEINRSAKNGRTPLHAACYSGNKIIVEYLHLSGADINCSDVDGHTPLCTASLSGHQKTVEYLVESGVEINRADNEGFTPLYLASQNGHEETVKYLVKSGAEINRSAKNGRTPLYAACRNGHKNIAEYLHLSGADINCADVHGYTPLHTASFSGHQKTVEYLVESGVEINRADNEGFTPLYLASQNGHEETVKYLVKSGAEVNRSAKNGRTPLYAACRNGHKNIAEYLHLSGADINCADVHGYTPLHTASFSGHQKTVEYLVESGVEINRADNEGFTPLYSFPKWPRRNCQIPSEIRAEVNRSAKNGRTPLYAACRNGHKNIAEYFYRERISIAPMSTLLDGHEELSIPSEIRSLSSIALREILLVDILHGVYVVTAIIILPNTIGHQKTVEYLVESGVEINRADNEGFTPLHLASQNGHEETVKYLVKSGAEINRCAKDGRTPLYAACRNGHKNIAEYLHLSGADINCANVDGYTPLRTASFSGHQKTVEYLVESGVEINRADNKGITPLYLASQNGHEETVKYLVKSGAEINRSTNDRRTPLYAACRNGHKNIAEYLHLSGADINCAYVYGYTPLGTASFSGHQKTVEYLVESGVEINRADKEGFTPLYLASQNGHEESLHEKCQIPK</sequence>
<keyword evidence="5" id="KW-1185">Reference proteome</keyword>
<dbReference type="PROSITE" id="PS50297">
    <property type="entry name" value="ANK_REP_REGION"/>
    <property type="match status" value="34"/>
</dbReference>
<feature type="repeat" description="ANK" evidence="3">
    <location>
        <begin position="1465"/>
        <end position="1497"/>
    </location>
</feature>
<dbReference type="PANTHER" id="PTHR24171">
    <property type="entry name" value="ANKYRIN REPEAT DOMAIN-CONTAINING PROTEIN 39-RELATED"/>
    <property type="match status" value="1"/>
</dbReference>